<proteinExistence type="predicted"/>
<sequence>MRAEEFLEKVRNKKRTKAWAKRRWRMGSRPLDTQTHGELCPECHGAGYLGLEINEPCWNCDGAGRIETNETAAVGIVTKQNTTADVGPGTLAQNIKKLFPNMKKTKTK</sequence>
<dbReference type="EMBL" id="LAZR01002108">
    <property type="protein sequence ID" value="KKN34400.1"/>
    <property type="molecule type" value="Genomic_DNA"/>
</dbReference>
<dbReference type="SUPFAM" id="SSF57938">
    <property type="entry name" value="DnaJ/Hsp40 cysteine-rich domain"/>
    <property type="match status" value="1"/>
</dbReference>
<comment type="caution">
    <text evidence="1">The sequence shown here is derived from an EMBL/GenBank/DDBJ whole genome shotgun (WGS) entry which is preliminary data.</text>
</comment>
<organism evidence="1">
    <name type="scientific">marine sediment metagenome</name>
    <dbReference type="NCBI Taxonomy" id="412755"/>
    <lineage>
        <taxon>unclassified sequences</taxon>
        <taxon>metagenomes</taxon>
        <taxon>ecological metagenomes</taxon>
    </lineage>
</organism>
<dbReference type="InterPro" id="IPR036410">
    <property type="entry name" value="HSP_DnaJ_Cys-rich_dom_sf"/>
</dbReference>
<evidence type="ECO:0000313" key="1">
    <source>
        <dbReference type="EMBL" id="KKN34400.1"/>
    </source>
</evidence>
<accession>A0A0F9PRL0</accession>
<name>A0A0F9PRL0_9ZZZZ</name>
<dbReference type="Gene3D" id="6.20.20.10">
    <property type="match status" value="1"/>
</dbReference>
<protein>
    <submittedName>
        <fullName evidence="1">Uncharacterized protein</fullName>
    </submittedName>
</protein>
<reference evidence="1" key="1">
    <citation type="journal article" date="2015" name="Nature">
        <title>Complex archaea that bridge the gap between prokaryotes and eukaryotes.</title>
        <authorList>
            <person name="Spang A."/>
            <person name="Saw J.H."/>
            <person name="Jorgensen S.L."/>
            <person name="Zaremba-Niedzwiedzka K."/>
            <person name="Martijn J."/>
            <person name="Lind A.E."/>
            <person name="van Eijk R."/>
            <person name="Schleper C."/>
            <person name="Guy L."/>
            <person name="Ettema T.J."/>
        </authorList>
    </citation>
    <scope>NUCLEOTIDE SEQUENCE</scope>
</reference>
<dbReference type="AlphaFoldDB" id="A0A0F9PRL0"/>
<gene>
    <name evidence="1" type="ORF">LCGC14_0794030</name>
</gene>